<organism evidence="5 6">
    <name type="scientific">Paenibacillus soyae</name>
    <dbReference type="NCBI Taxonomy" id="2969249"/>
    <lineage>
        <taxon>Bacteria</taxon>
        <taxon>Bacillati</taxon>
        <taxon>Bacillota</taxon>
        <taxon>Bacilli</taxon>
        <taxon>Bacillales</taxon>
        <taxon>Paenibacillaceae</taxon>
        <taxon>Paenibacillus</taxon>
    </lineage>
</organism>
<evidence type="ECO:0000259" key="4">
    <source>
        <dbReference type="PROSITE" id="PS01124"/>
    </source>
</evidence>
<dbReference type="PROSITE" id="PS01124">
    <property type="entry name" value="HTH_ARAC_FAMILY_2"/>
    <property type="match status" value="1"/>
</dbReference>
<dbReference type="Gene3D" id="1.10.10.60">
    <property type="entry name" value="Homeodomain-like"/>
    <property type="match status" value="2"/>
</dbReference>
<evidence type="ECO:0000256" key="2">
    <source>
        <dbReference type="ARBA" id="ARBA00023125"/>
    </source>
</evidence>
<dbReference type="Gene3D" id="2.60.120.10">
    <property type="entry name" value="Jelly Rolls"/>
    <property type="match status" value="1"/>
</dbReference>
<proteinExistence type="predicted"/>
<dbReference type="AlphaFoldDB" id="A0A9X2S884"/>
<evidence type="ECO:0000256" key="3">
    <source>
        <dbReference type="ARBA" id="ARBA00023163"/>
    </source>
</evidence>
<reference evidence="5" key="1">
    <citation type="submission" date="2022-08" db="EMBL/GenBank/DDBJ databases">
        <title>The genomic sequence of strain Paenibacillus sp. SCIV0701.</title>
        <authorList>
            <person name="Zhao H."/>
        </authorList>
    </citation>
    <scope>NUCLEOTIDE SEQUENCE</scope>
    <source>
        <strain evidence="5">SCIV0701</strain>
    </source>
</reference>
<sequence>MTYFPDYLKTYPNMNTSSPLHISLNRLPNGFRAHRHDFLEFSYVVEGAGREAINETLHEMLPGTFTFVLPYQIHELYTGTDGPLTLYNCMFSMDLLMESSAGEGLLRLIDLAGERPFVQLEGSDRERMKWLIEDMYREYAGREPWRQTMLQTRLKEILVLFDRTRRTAKLGGTSGGHHSADSLRAGDGRKTGSIWSIIHYIHQHYQDELALSDLAARFSLSVSRMSEVIKETTGQTYSQFLRDLRLRHACGLLASTEMSVAEVAMEVGYGSYKTFSRVFRESKGLAPKDYRRSIAARRSSADT</sequence>
<keyword evidence="3" id="KW-0804">Transcription</keyword>
<dbReference type="PROSITE" id="PS00041">
    <property type="entry name" value="HTH_ARAC_FAMILY_1"/>
    <property type="match status" value="1"/>
</dbReference>
<keyword evidence="1" id="KW-0805">Transcription regulation</keyword>
<dbReference type="Pfam" id="PF12833">
    <property type="entry name" value="HTH_18"/>
    <property type="match status" value="1"/>
</dbReference>
<gene>
    <name evidence="5" type="ORF">NQZ67_07945</name>
</gene>
<dbReference type="InterPro" id="IPR020449">
    <property type="entry name" value="Tscrpt_reg_AraC-type_HTH"/>
</dbReference>
<dbReference type="PANTHER" id="PTHR43280">
    <property type="entry name" value="ARAC-FAMILY TRANSCRIPTIONAL REGULATOR"/>
    <property type="match status" value="1"/>
</dbReference>
<accession>A0A9X2S884</accession>
<dbReference type="InterPro" id="IPR037923">
    <property type="entry name" value="HTH-like"/>
</dbReference>
<name>A0A9X2S884_9BACL</name>
<evidence type="ECO:0000313" key="6">
    <source>
        <dbReference type="Proteomes" id="UP001141950"/>
    </source>
</evidence>
<keyword evidence="2" id="KW-0238">DNA-binding</keyword>
<dbReference type="SUPFAM" id="SSF46689">
    <property type="entry name" value="Homeodomain-like"/>
    <property type="match status" value="2"/>
</dbReference>
<dbReference type="SUPFAM" id="SSF51215">
    <property type="entry name" value="Regulatory protein AraC"/>
    <property type="match status" value="1"/>
</dbReference>
<dbReference type="InterPro" id="IPR003313">
    <property type="entry name" value="AraC-bd"/>
</dbReference>
<dbReference type="Pfam" id="PF02311">
    <property type="entry name" value="AraC_binding"/>
    <property type="match status" value="1"/>
</dbReference>
<dbReference type="PANTHER" id="PTHR43280:SF28">
    <property type="entry name" value="HTH-TYPE TRANSCRIPTIONAL ACTIVATOR RHAS"/>
    <property type="match status" value="1"/>
</dbReference>
<dbReference type="Proteomes" id="UP001141950">
    <property type="component" value="Unassembled WGS sequence"/>
</dbReference>
<dbReference type="EMBL" id="JANIPJ010000004">
    <property type="protein sequence ID" value="MCR2803811.1"/>
    <property type="molecule type" value="Genomic_DNA"/>
</dbReference>
<keyword evidence="6" id="KW-1185">Reference proteome</keyword>
<evidence type="ECO:0000313" key="5">
    <source>
        <dbReference type="EMBL" id="MCR2803811.1"/>
    </source>
</evidence>
<dbReference type="RefSeq" id="WP_257444404.1">
    <property type="nucleotide sequence ID" value="NZ_JANIPJ010000004.1"/>
</dbReference>
<dbReference type="GO" id="GO:0043565">
    <property type="term" value="F:sequence-specific DNA binding"/>
    <property type="evidence" value="ECO:0007669"/>
    <property type="project" value="InterPro"/>
</dbReference>
<dbReference type="InterPro" id="IPR009057">
    <property type="entry name" value="Homeodomain-like_sf"/>
</dbReference>
<dbReference type="SMART" id="SM00342">
    <property type="entry name" value="HTH_ARAC"/>
    <property type="match status" value="1"/>
</dbReference>
<dbReference type="InterPro" id="IPR014710">
    <property type="entry name" value="RmlC-like_jellyroll"/>
</dbReference>
<feature type="domain" description="HTH araC/xylS-type" evidence="4">
    <location>
        <begin position="195"/>
        <end position="293"/>
    </location>
</feature>
<dbReference type="GO" id="GO:0003700">
    <property type="term" value="F:DNA-binding transcription factor activity"/>
    <property type="evidence" value="ECO:0007669"/>
    <property type="project" value="InterPro"/>
</dbReference>
<comment type="caution">
    <text evidence="5">The sequence shown here is derived from an EMBL/GenBank/DDBJ whole genome shotgun (WGS) entry which is preliminary data.</text>
</comment>
<dbReference type="PRINTS" id="PR00032">
    <property type="entry name" value="HTHARAC"/>
</dbReference>
<protein>
    <submittedName>
        <fullName evidence="5">AraC family transcriptional regulator</fullName>
    </submittedName>
</protein>
<evidence type="ECO:0000256" key="1">
    <source>
        <dbReference type="ARBA" id="ARBA00023015"/>
    </source>
</evidence>
<dbReference type="InterPro" id="IPR018060">
    <property type="entry name" value="HTH_AraC"/>
</dbReference>
<dbReference type="InterPro" id="IPR018062">
    <property type="entry name" value="HTH_AraC-typ_CS"/>
</dbReference>